<proteinExistence type="predicted"/>
<accession>A0A919AZC9</accession>
<dbReference type="SUPFAM" id="SSF51679">
    <property type="entry name" value="Bacterial luciferase-like"/>
    <property type="match status" value="1"/>
</dbReference>
<evidence type="ECO:0000313" key="4">
    <source>
        <dbReference type="Proteomes" id="UP000630718"/>
    </source>
</evidence>
<dbReference type="InterPro" id="IPR022315">
    <property type="entry name" value="F420_OxRdatse_CPS4043_pred"/>
</dbReference>
<evidence type="ECO:0000259" key="2">
    <source>
        <dbReference type="Pfam" id="PF00296"/>
    </source>
</evidence>
<name>A0A919AZC9_9ACTN</name>
<dbReference type="Proteomes" id="UP000630718">
    <property type="component" value="Unassembled WGS sequence"/>
</dbReference>
<dbReference type="PANTHER" id="PTHR43244">
    <property type="match status" value="1"/>
</dbReference>
<feature type="domain" description="Luciferase-like" evidence="2">
    <location>
        <begin position="3"/>
        <end position="313"/>
    </location>
</feature>
<dbReference type="NCBIfam" id="TIGR03842">
    <property type="entry name" value="F420_CPS_4043"/>
    <property type="match status" value="1"/>
</dbReference>
<dbReference type="Pfam" id="PF00296">
    <property type="entry name" value="Bac_luciferase"/>
    <property type="match status" value="1"/>
</dbReference>
<dbReference type="Gene3D" id="3.20.20.30">
    <property type="entry name" value="Luciferase-like domain"/>
    <property type="match status" value="1"/>
</dbReference>
<evidence type="ECO:0000256" key="1">
    <source>
        <dbReference type="ARBA" id="ARBA00023002"/>
    </source>
</evidence>
<dbReference type="PANTHER" id="PTHR43244:SF1">
    <property type="entry name" value="5,10-METHYLENETETRAHYDROMETHANOPTERIN REDUCTASE"/>
    <property type="match status" value="1"/>
</dbReference>
<dbReference type="InterPro" id="IPR050564">
    <property type="entry name" value="F420-G6PD/mer"/>
</dbReference>
<dbReference type="RefSeq" id="WP_190208465.1">
    <property type="nucleotide sequence ID" value="NZ_BNBI01000024.1"/>
</dbReference>
<sequence>MDFGLVLQTDPPASRVVSLMKRAERNGFRYGWTFDSAVLWQEPFVIYSQILAHTTRLTVGPMVTNPGTRTWEVTASAFATLNDMFGNRTVCGIGRGDSAMRVAGRRPDTLARMSEAIRVIRALGRGEEADLGGGTVVRFPWVRPGAELPVWMAAYGPKALKLAGERADGFILQLADPYLTASMVKTVKDAAAAAGRDPAEVTICVAAPAYVTPDDSPGALAHAREQCRWFGGMVGNHVADLVARYGADSELVPHELTAYIAAREGYDYAHHGRTGNPDTAFVPDDIVDRFCLLGPPAAHVEKLRTLGELGVDQFAVYAMHDARESVIEQYGRHVIPALRD</sequence>
<dbReference type="InterPro" id="IPR011251">
    <property type="entry name" value="Luciferase-like_dom"/>
</dbReference>
<keyword evidence="1" id="KW-0560">Oxidoreductase</keyword>
<keyword evidence="4" id="KW-1185">Reference proteome</keyword>
<dbReference type="InterPro" id="IPR036661">
    <property type="entry name" value="Luciferase-like_sf"/>
</dbReference>
<dbReference type="GO" id="GO:0016705">
    <property type="term" value="F:oxidoreductase activity, acting on paired donors, with incorporation or reduction of molecular oxygen"/>
    <property type="evidence" value="ECO:0007669"/>
    <property type="project" value="InterPro"/>
</dbReference>
<gene>
    <name evidence="3" type="ORF">GCM10018772_69550</name>
</gene>
<comment type="caution">
    <text evidence="3">The sequence shown here is derived from an EMBL/GenBank/DDBJ whole genome shotgun (WGS) entry which is preliminary data.</text>
</comment>
<dbReference type="CDD" id="cd01097">
    <property type="entry name" value="Tetrahydromethanopterin_reductase"/>
    <property type="match status" value="1"/>
</dbReference>
<evidence type="ECO:0000313" key="3">
    <source>
        <dbReference type="EMBL" id="GHF34008.1"/>
    </source>
</evidence>
<reference evidence="3" key="2">
    <citation type="submission" date="2020-09" db="EMBL/GenBank/DDBJ databases">
        <authorList>
            <person name="Sun Q."/>
            <person name="Ohkuma M."/>
        </authorList>
    </citation>
    <scope>NUCLEOTIDE SEQUENCE</scope>
    <source>
        <strain evidence="3">JCM 4477</strain>
    </source>
</reference>
<organism evidence="3 4">
    <name type="scientific">Streptomyces fumanus</name>
    <dbReference type="NCBI Taxonomy" id="67302"/>
    <lineage>
        <taxon>Bacteria</taxon>
        <taxon>Bacillati</taxon>
        <taxon>Actinomycetota</taxon>
        <taxon>Actinomycetes</taxon>
        <taxon>Kitasatosporales</taxon>
        <taxon>Streptomycetaceae</taxon>
        <taxon>Streptomyces</taxon>
    </lineage>
</organism>
<reference evidence="3" key="1">
    <citation type="journal article" date="2014" name="Int. J. Syst. Evol. Microbiol.">
        <title>Complete genome sequence of Corynebacterium casei LMG S-19264T (=DSM 44701T), isolated from a smear-ripened cheese.</title>
        <authorList>
            <consortium name="US DOE Joint Genome Institute (JGI-PGF)"/>
            <person name="Walter F."/>
            <person name="Albersmeier A."/>
            <person name="Kalinowski J."/>
            <person name="Ruckert C."/>
        </authorList>
    </citation>
    <scope>NUCLEOTIDE SEQUENCE</scope>
    <source>
        <strain evidence="3">JCM 4477</strain>
    </source>
</reference>
<dbReference type="EMBL" id="BNBI01000024">
    <property type="protein sequence ID" value="GHF34008.1"/>
    <property type="molecule type" value="Genomic_DNA"/>
</dbReference>
<protein>
    <submittedName>
        <fullName evidence="3">LLM class F420-dependent oxidoreductase</fullName>
    </submittedName>
</protein>
<dbReference type="AlphaFoldDB" id="A0A919AZC9"/>